<dbReference type="Gene3D" id="3.40.50.2300">
    <property type="match status" value="2"/>
</dbReference>
<reference evidence="6" key="1">
    <citation type="journal article" date="2019" name="Int. J. Syst. Evol. Microbiol.">
        <title>The Global Catalogue of Microorganisms (GCM) 10K type strain sequencing project: providing services to taxonomists for standard genome sequencing and annotation.</title>
        <authorList>
            <consortium name="The Broad Institute Genomics Platform"/>
            <consortium name="The Broad Institute Genome Sequencing Center for Infectious Disease"/>
            <person name="Wu L."/>
            <person name="Ma J."/>
        </authorList>
    </citation>
    <scope>NUCLEOTIDE SEQUENCE [LARGE SCALE GENOMIC DNA]</scope>
    <source>
        <strain evidence="6">CGMCC 1.10363</strain>
    </source>
</reference>
<evidence type="ECO:0000256" key="2">
    <source>
        <dbReference type="ARBA" id="ARBA00023125"/>
    </source>
</evidence>
<keyword evidence="6" id="KW-1185">Reference proteome</keyword>
<protein>
    <submittedName>
        <fullName evidence="5">LacI family DNA-binding transcriptional regulator</fullName>
    </submittedName>
</protein>
<dbReference type="RefSeq" id="WP_390228812.1">
    <property type="nucleotide sequence ID" value="NZ_JBHSCN010000005.1"/>
</dbReference>
<dbReference type="Proteomes" id="UP001595900">
    <property type="component" value="Unassembled WGS sequence"/>
</dbReference>
<dbReference type="InterPro" id="IPR010982">
    <property type="entry name" value="Lambda_DNA-bd_dom_sf"/>
</dbReference>
<dbReference type="EMBL" id="JBHSCN010000005">
    <property type="protein sequence ID" value="MFC4243732.1"/>
    <property type="molecule type" value="Genomic_DNA"/>
</dbReference>
<dbReference type="SUPFAM" id="SSF47413">
    <property type="entry name" value="lambda repressor-like DNA-binding domains"/>
    <property type="match status" value="1"/>
</dbReference>
<dbReference type="Gene3D" id="1.10.260.40">
    <property type="entry name" value="lambda repressor-like DNA-binding domains"/>
    <property type="match status" value="1"/>
</dbReference>
<dbReference type="Pfam" id="PF00356">
    <property type="entry name" value="LacI"/>
    <property type="match status" value="1"/>
</dbReference>
<dbReference type="PANTHER" id="PTHR30146:SF109">
    <property type="entry name" value="HTH-TYPE TRANSCRIPTIONAL REGULATOR GALS"/>
    <property type="match status" value="1"/>
</dbReference>
<proteinExistence type="predicted"/>
<keyword evidence="2 5" id="KW-0238">DNA-binding</keyword>
<gene>
    <name evidence="5" type="ORF">ACFOYW_10130</name>
</gene>
<name>A0ABV8Q8H3_9MICO</name>
<dbReference type="CDD" id="cd01392">
    <property type="entry name" value="HTH_LacI"/>
    <property type="match status" value="1"/>
</dbReference>
<dbReference type="InterPro" id="IPR000843">
    <property type="entry name" value="HTH_LacI"/>
</dbReference>
<evidence type="ECO:0000259" key="4">
    <source>
        <dbReference type="PROSITE" id="PS50932"/>
    </source>
</evidence>
<dbReference type="InterPro" id="IPR001761">
    <property type="entry name" value="Peripla_BP/Lac1_sug-bd_dom"/>
</dbReference>
<dbReference type="PANTHER" id="PTHR30146">
    <property type="entry name" value="LACI-RELATED TRANSCRIPTIONAL REPRESSOR"/>
    <property type="match status" value="1"/>
</dbReference>
<dbReference type="SMART" id="SM00354">
    <property type="entry name" value="HTH_LACI"/>
    <property type="match status" value="1"/>
</dbReference>
<keyword evidence="1" id="KW-0805">Transcription regulation</keyword>
<dbReference type="SUPFAM" id="SSF53822">
    <property type="entry name" value="Periplasmic binding protein-like I"/>
    <property type="match status" value="1"/>
</dbReference>
<evidence type="ECO:0000313" key="6">
    <source>
        <dbReference type="Proteomes" id="UP001595900"/>
    </source>
</evidence>
<dbReference type="PROSITE" id="PS50932">
    <property type="entry name" value="HTH_LACI_2"/>
    <property type="match status" value="1"/>
</dbReference>
<organism evidence="5 6">
    <name type="scientific">Gryllotalpicola reticulitermitis</name>
    <dbReference type="NCBI Taxonomy" id="1184153"/>
    <lineage>
        <taxon>Bacteria</taxon>
        <taxon>Bacillati</taxon>
        <taxon>Actinomycetota</taxon>
        <taxon>Actinomycetes</taxon>
        <taxon>Micrococcales</taxon>
        <taxon>Microbacteriaceae</taxon>
        <taxon>Gryllotalpicola</taxon>
    </lineage>
</organism>
<dbReference type="InterPro" id="IPR028082">
    <property type="entry name" value="Peripla_BP_I"/>
</dbReference>
<accession>A0ABV8Q8H3</accession>
<comment type="caution">
    <text evidence="5">The sequence shown here is derived from an EMBL/GenBank/DDBJ whole genome shotgun (WGS) entry which is preliminary data.</text>
</comment>
<feature type="domain" description="HTH lacI-type" evidence="4">
    <location>
        <begin position="5"/>
        <end position="59"/>
    </location>
</feature>
<keyword evidence="3" id="KW-0804">Transcription</keyword>
<evidence type="ECO:0000256" key="3">
    <source>
        <dbReference type="ARBA" id="ARBA00023163"/>
    </source>
</evidence>
<dbReference type="Pfam" id="PF00532">
    <property type="entry name" value="Peripla_BP_1"/>
    <property type="match status" value="1"/>
</dbReference>
<dbReference type="GO" id="GO:0003677">
    <property type="term" value="F:DNA binding"/>
    <property type="evidence" value="ECO:0007669"/>
    <property type="project" value="UniProtKB-KW"/>
</dbReference>
<dbReference type="PROSITE" id="PS00356">
    <property type="entry name" value="HTH_LACI_1"/>
    <property type="match status" value="1"/>
</dbReference>
<sequence length="342" mass="37099">MNRQPTIVDVALEAGVSRQTVSNVLNTPTMVREDTRHRVEAAIERLGYRTHASARRLRTQRSSTIGVRLEPSTNGVSGALLDRFLHTLTEQAEGQGLRVVLYTARDAEHEIAQFSRLIDGADIDGLILTSTFYGDPRTEWLVAHNQRFVTFGRPWGISDLEDPQHFWVDVDGRAGVRQATEHLLAEGAKTVAFLGWPRGSGTGDERRHGWEQALTDAGIPEDARLEAETVESIPAARAAAVRLLNAHPEIDALVAVSDTAALGALIASDGALPVVGFDNTAVAESIGFSSVDQRLDVVAGDILRLLNEVGTTSSAHPDAHTLVTPRLVTRPRTGALELLRRP</sequence>
<evidence type="ECO:0000313" key="5">
    <source>
        <dbReference type="EMBL" id="MFC4243732.1"/>
    </source>
</evidence>
<evidence type="ECO:0000256" key="1">
    <source>
        <dbReference type="ARBA" id="ARBA00023015"/>
    </source>
</evidence>